<organism evidence="9">
    <name type="scientific">Alexandrium monilatum</name>
    <dbReference type="NCBI Taxonomy" id="311494"/>
    <lineage>
        <taxon>Eukaryota</taxon>
        <taxon>Sar</taxon>
        <taxon>Alveolata</taxon>
        <taxon>Dinophyceae</taxon>
        <taxon>Gonyaulacales</taxon>
        <taxon>Pyrocystaceae</taxon>
        <taxon>Alexandrium</taxon>
    </lineage>
</organism>
<protein>
    <recommendedName>
        <fullName evidence="10">Amino acid permease/ SLC12A domain-containing protein</fullName>
    </recommendedName>
</protein>
<dbReference type="AlphaFoldDB" id="A0A7S4VBN6"/>
<evidence type="ECO:0000256" key="4">
    <source>
        <dbReference type="ARBA" id="ARBA00022692"/>
    </source>
</evidence>
<dbReference type="PANTHER" id="PTHR45826:SF2">
    <property type="entry name" value="AMINO ACID TRANSPORTER"/>
    <property type="match status" value="1"/>
</dbReference>
<comment type="subcellular location">
    <subcellularLocation>
        <location evidence="1">Cell membrane</location>
        <topology evidence="1">Multi-pass membrane protein</topology>
    </subcellularLocation>
</comment>
<dbReference type="GO" id="GO:0005886">
    <property type="term" value="C:plasma membrane"/>
    <property type="evidence" value="ECO:0007669"/>
    <property type="project" value="UniProtKB-SubCell"/>
</dbReference>
<name>A0A7S4VBN6_9DINO</name>
<gene>
    <name evidence="9" type="ORF">AMON00008_LOCUS45775</name>
</gene>
<keyword evidence="6 8" id="KW-0472">Membrane</keyword>
<dbReference type="Gene3D" id="1.20.1740.10">
    <property type="entry name" value="Amino acid/polyamine transporter I"/>
    <property type="match status" value="1"/>
</dbReference>
<feature type="transmembrane region" description="Helical" evidence="8">
    <location>
        <begin position="358"/>
        <end position="379"/>
    </location>
</feature>
<keyword evidence="3" id="KW-1003">Cell membrane</keyword>
<keyword evidence="4 8" id="KW-0812">Transmembrane</keyword>
<feature type="transmembrane region" description="Helical" evidence="8">
    <location>
        <begin position="260"/>
        <end position="282"/>
    </location>
</feature>
<dbReference type="InterPro" id="IPR002293">
    <property type="entry name" value="AA/rel_permease1"/>
</dbReference>
<keyword evidence="2" id="KW-0813">Transport</keyword>
<dbReference type="PANTHER" id="PTHR45826">
    <property type="entry name" value="POLYAMINE TRANSPORTER PUT1"/>
    <property type="match status" value="1"/>
</dbReference>
<feature type="transmembrane region" description="Helical" evidence="8">
    <location>
        <begin position="302"/>
        <end position="324"/>
    </location>
</feature>
<dbReference type="InterPro" id="IPR044566">
    <property type="entry name" value="RMV1-like"/>
</dbReference>
<feature type="transmembrane region" description="Helical" evidence="8">
    <location>
        <begin position="186"/>
        <end position="205"/>
    </location>
</feature>
<evidence type="ECO:0008006" key="10">
    <source>
        <dbReference type="Google" id="ProtNLM"/>
    </source>
</evidence>
<feature type="transmembrane region" description="Helical" evidence="8">
    <location>
        <begin position="160"/>
        <end position="180"/>
    </location>
</feature>
<evidence type="ECO:0000256" key="3">
    <source>
        <dbReference type="ARBA" id="ARBA00022475"/>
    </source>
</evidence>
<evidence type="ECO:0000256" key="1">
    <source>
        <dbReference type="ARBA" id="ARBA00004651"/>
    </source>
</evidence>
<dbReference type="Pfam" id="PF13520">
    <property type="entry name" value="AA_permease_2"/>
    <property type="match status" value="1"/>
</dbReference>
<feature type="transmembrane region" description="Helical" evidence="8">
    <location>
        <begin position="414"/>
        <end position="434"/>
    </location>
</feature>
<reference evidence="9" key="1">
    <citation type="submission" date="2021-01" db="EMBL/GenBank/DDBJ databases">
        <authorList>
            <person name="Corre E."/>
            <person name="Pelletier E."/>
            <person name="Niang G."/>
            <person name="Scheremetjew M."/>
            <person name="Finn R."/>
            <person name="Kale V."/>
            <person name="Holt S."/>
            <person name="Cochrane G."/>
            <person name="Meng A."/>
            <person name="Brown T."/>
            <person name="Cohen L."/>
        </authorList>
    </citation>
    <scope>NUCLEOTIDE SEQUENCE</scope>
    <source>
        <strain evidence="9">CCMP3105</strain>
    </source>
</reference>
<feature type="transmembrane region" description="Helical" evidence="8">
    <location>
        <begin position="385"/>
        <end position="402"/>
    </location>
</feature>
<dbReference type="EMBL" id="HBNR01064815">
    <property type="protein sequence ID" value="CAE4636143.1"/>
    <property type="molecule type" value="Transcribed_RNA"/>
</dbReference>
<evidence type="ECO:0000256" key="8">
    <source>
        <dbReference type="SAM" id="Phobius"/>
    </source>
</evidence>
<proteinExistence type="inferred from homology"/>
<feature type="transmembrane region" description="Helical" evidence="8">
    <location>
        <begin position="67"/>
        <end position="89"/>
    </location>
</feature>
<dbReference type="GO" id="GO:0015203">
    <property type="term" value="F:polyamine transmembrane transporter activity"/>
    <property type="evidence" value="ECO:0007669"/>
    <property type="project" value="UniProtKB-ARBA"/>
</dbReference>
<comment type="similarity">
    <text evidence="7">Belongs to the amino acid-polyamine-organocation (APC) superfamily. Polyamine:cation symporter (PHS) (TC 2.A.3.12) family.</text>
</comment>
<evidence type="ECO:0000313" key="9">
    <source>
        <dbReference type="EMBL" id="CAE4636143.1"/>
    </source>
</evidence>
<feature type="transmembrane region" description="Helical" evidence="8">
    <location>
        <begin position="440"/>
        <end position="460"/>
    </location>
</feature>
<accession>A0A7S4VBN6</accession>
<sequence>MDADVALSGQGAAPLLLKTADSLNSNGSSQGRRHNHSHNHKGHIGVVSVIAISFFNVSGGPWGSEDIFSTAGPLFGALGLLLVAVFFSLPQCLLTAELSCAYPSNGGYAIWVREAFGEFWGVQECYWKLVSGVIDAAVYPVLICDTVLQMTEYEAGSAEVWLWRVFTALLLSIPTVSSAAVVPAMLVAFAATSTVPVAAFIALGASRLHPKVWTQGTKGASLQVGKFANVLFWNLEGWDCISTCAAMIDQPRERTIPRGLMVALAAVTLQYLLVLLVAAAISEHSAPWQDWNDGSLPSIGSSLAPWMGVLLLIASVVGNAGQYLSEFFENSYMLQGAADIGIAPDAFSWRTRWSDTPYMAVAFQFCLIALLVVMDFVDILVFDNAFSAMSVLLEIAAFVRLRSRQPEHARPYRVPTPALLLLGPALVVLLVVLYHCFTSSWYSTVICLVAFALGVPYGSWVSWRARREEEGGQKSAFDKWLEMEDESSEE</sequence>
<evidence type="ECO:0000256" key="2">
    <source>
        <dbReference type="ARBA" id="ARBA00022448"/>
    </source>
</evidence>
<keyword evidence="5 8" id="KW-1133">Transmembrane helix</keyword>
<feature type="transmembrane region" description="Helical" evidence="8">
    <location>
        <begin position="42"/>
        <end position="61"/>
    </location>
</feature>
<evidence type="ECO:0000256" key="5">
    <source>
        <dbReference type="ARBA" id="ARBA00022989"/>
    </source>
</evidence>
<dbReference type="PIRSF" id="PIRSF006060">
    <property type="entry name" value="AA_transporter"/>
    <property type="match status" value="1"/>
</dbReference>
<evidence type="ECO:0000256" key="6">
    <source>
        <dbReference type="ARBA" id="ARBA00023136"/>
    </source>
</evidence>
<evidence type="ECO:0000256" key="7">
    <source>
        <dbReference type="ARBA" id="ARBA00024041"/>
    </source>
</evidence>